<dbReference type="PANTHER" id="PTHR43280:SF34">
    <property type="entry name" value="ARAC-FAMILY TRANSCRIPTIONAL REGULATOR"/>
    <property type="match status" value="1"/>
</dbReference>
<dbReference type="InterPro" id="IPR003313">
    <property type="entry name" value="AraC-bd"/>
</dbReference>
<dbReference type="Gene3D" id="1.10.10.60">
    <property type="entry name" value="Homeodomain-like"/>
    <property type="match status" value="2"/>
</dbReference>
<dbReference type="PRINTS" id="PR00032">
    <property type="entry name" value="HTHARAC"/>
</dbReference>
<feature type="domain" description="HTH araC/xylS-type" evidence="4">
    <location>
        <begin position="173"/>
        <end position="271"/>
    </location>
</feature>
<dbReference type="RefSeq" id="WP_249329339.1">
    <property type="nucleotide sequence ID" value="NZ_CP060635.1"/>
</dbReference>
<dbReference type="AlphaFoldDB" id="A0A7G9GFW5"/>
<evidence type="ECO:0000256" key="2">
    <source>
        <dbReference type="ARBA" id="ARBA00023125"/>
    </source>
</evidence>
<evidence type="ECO:0000313" key="5">
    <source>
        <dbReference type="EMBL" id="QNM09697.1"/>
    </source>
</evidence>
<keyword evidence="6" id="KW-1185">Reference proteome</keyword>
<sequence length="279" mass="32756">MDFSHELIMPNDDIPFKMFVFEGRNGSYSRDKHWHRSVEIFALFEGSLSFFIDNREYPLSPGEFMLVNSNEVHSISAPRPNLTLVVQIPLATFANYYTDDKFIYFSHSSRNQDEQVMGLLRDLYDTYSRSECGYELKVLSQFYMLVYLLVTKYRKLDISPDLVQINRNLNQLSKITSYIKENYAQTLTLESLAKTFSYSPTYISHMFQKYAQTTFKTYLQNLRLEYAYRQLANTRTPIGEIALNHGFANSKSFSHVFFKRYGMLPSEFRRASATHHPLK</sequence>
<organism evidence="5 6">
    <name type="scientific">Wansuia hejianensis</name>
    <dbReference type="NCBI Taxonomy" id="2763667"/>
    <lineage>
        <taxon>Bacteria</taxon>
        <taxon>Bacillati</taxon>
        <taxon>Bacillota</taxon>
        <taxon>Clostridia</taxon>
        <taxon>Lachnospirales</taxon>
        <taxon>Lachnospiraceae</taxon>
        <taxon>Wansuia</taxon>
    </lineage>
</organism>
<dbReference type="SUPFAM" id="SSF51215">
    <property type="entry name" value="Regulatory protein AraC"/>
    <property type="match status" value="1"/>
</dbReference>
<keyword evidence="1" id="KW-0805">Transcription regulation</keyword>
<dbReference type="KEGG" id="whj:H9Q79_05255"/>
<dbReference type="Pfam" id="PF02311">
    <property type="entry name" value="AraC_binding"/>
    <property type="match status" value="1"/>
</dbReference>
<dbReference type="PROSITE" id="PS01124">
    <property type="entry name" value="HTH_ARAC_FAMILY_2"/>
    <property type="match status" value="1"/>
</dbReference>
<dbReference type="InterPro" id="IPR009057">
    <property type="entry name" value="Homeodomain-like_sf"/>
</dbReference>
<dbReference type="InterPro" id="IPR037923">
    <property type="entry name" value="HTH-like"/>
</dbReference>
<dbReference type="SMART" id="SM00342">
    <property type="entry name" value="HTH_ARAC"/>
    <property type="match status" value="1"/>
</dbReference>
<dbReference type="Pfam" id="PF12833">
    <property type="entry name" value="HTH_18"/>
    <property type="match status" value="1"/>
</dbReference>
<keyword evidence="2" id="KW-0238">DNA-binding</keyword>
<evidence type="ECO:0000256" key="3">
    <source>
        <dbReference type="ARBA" id="ARBA00023163"/>
    </source>
</evidence>
<reference evidence="5 6" key="1">
    <citation type="submission" date="2020-08" db="EMBL/GenBank/DDBJ databases">
        <authorList>
            <person name="Liu C."/>
            <person name="Sun Q."/>
        </authorList>
    </citation>
    <scope>NUCLEOTIDE SEQUENCE [LARGE SCALE GENOMIC DNA]</scope>
    <source>
        <strain evidence="5 6">NSJ-29</strain>
    </source>
</reference>
<dbReference type="Proteomes" id="UP000515860">
    <property type="component" value="Chromosome"/>
</dbReference>
<dbReference type="EMBL" id="CP060635">
    <property type="protein sequence ID" value="QNM09697.1"/>
    <property type="molecule type" value="Genomic_DNA"/>
</dbReference>
<dbReference type="PANTHER" id="PTHR43280">
    <property type="entry name" value="ARAC-FAMILY TRANSCRIPTIONAL REGULATOR"/>
    <property type="match status" value="1"/>
</dbReference>
<name>A0A7G9GFW5_9FIRM</name>
<gene>
    <name evidence="5" type="ORF">H9Q79_05255</name>
</gene>
<dbReference type="Gene3D" id="2.60.120.10">
    <property type="entry name" value="Jelly Rolls"/>
    <property type="match status" value="1"/>
</dbReference>
<dbReference type="GO" id="GO:0003700">
    <property type="term" value="F:DNA-binding transcription factor activity"/>
    <property type="evidence" value="ECO:0007669"/>
    <property type="project" value="InterPro"/>
</dbReference>
<dbReference type="SUPFAM" id="SSF46689">
    <property type="entry name" value="Homeodomain-like"/>
    <property type="match status" value="2"/>
</dbReference>
<keyword evidence="3" id="KW-0804">Transcription</keyword>
<dbReference type="InterPro" id="IPR014710">
    <property type="entry name" value="RmlC-like_jellyroll"/>
</dbReference>
<evidence type="ECO:0000259" key="4">
    <source>
        <dbReference type="PROSITE" id="PS01124"/>
    </source>
</evidence>
<dbReference type="InterPro" id="IPR020449">
    <property type="entry name" value="Tscrpt_reg_AraC-type_HTH"/>
</dbReference>
<dbReference type="GO" id="GO:0043565">
    <property type="term" value="F:sequence-specific DNA binding"/>
    <property type="evidence" value="ECO:0007669"/>
    <property type="project" value="InterPro"/>
</dbReference>
<protein>
    <submittedName>
        <fullName evidence="5">Helix-turn-helix transcriptional regulator</fullName>
    </submittedName>
</protein>
<proteinExistence type="predicted"/>
<dbReference type="InterPro" id="IPR018060">
    <property type="entry name" value="HTH_AraC"/>
</dbReference>
<evidence type="ECO:0000256" key="1">
    <source>
        <dbReference type="ARBA" id="ARBA00023015"/>
    </source>
</evidence>
<accession>A0A7G9GFW5</accession>
<evidence type="ECO:0000313" key="6">
    <source>
        <dbReference type="Proteomes" id="UP000515860"/>
    </source>
</evidence>